<evidence type="ECO:0000256" key="6">
    <source>
        <dbReference type="ARBA" id="ARBA00023014"/>
    </source>
</evidence>
<evidence type="ECO:0000259" key="8">
    <source>
        <dbReference type="PROSITE" id="PS51384"/>
    </source>
</evidence>
<keyword evidence="5" id="KW-0408">Iron</keyword>
<dbReference type="CDD" id="cd06185">
    <property type="entry name" value="PDR_like"/>
    <property type="match status" value="1"/>
</dbReference>
<dbReference type="RefSeq" id="WP_087647551.1">
    <property type="nucleotide sequence ID" value="NZ_FCON02000081.1"/>
</dbReference>
<dbReference type="PROSITE" id="PS51085">
    <property type="entry name" value="2FE2S_FER_2"/>
    <property type="match status" value="1"/>
</dbReference>
<feature type="domain" description="2Fe-2S ferredoxin-type" evidence="7">
    <location>
        <begin position="233"/>
        <end position="319"/>
    </location>
</feature>
<dbReference type="InterPro" id="IPR012675">
    <property type="entry name" value="Beta-grasp_dom_sf"/>
</dbReference>
<dbReference type="PROSITE" id="PS00197">
    <property type="entry name" value="2FE2S_FER_1"/>
    <property type="match status" value="1"/>
</dbReference>
<dbReference type="PROSITE" id="PS51384">
    <property type="entry name" value="FAD_FR"/>
    <property type="match status" value="1"/>
</dbReference>
<dbReference type="Gene3D" id="3.10.20.30">
    <property type="match status" value="1"/>
</dbReference>
<comment type="caution">
    <text evidence="9">The sequence shown here is derived from an EMBL/GenBank/DDBJ whole genome shotgun (WGS) entry which is preliminary data.</text>
</comment>
<evidence type="ECO:0000313" key="10">
    <source>
        <dbReference type="Proteomes" id="UP000054770"/>
    </source>
</evidence>
<evidence type="ECO:0000256" key="2">
    <source>
        <dbReference type="ARBA" id="ARBA00022714"/>
    </source>
</evidence>
<dbReference type="GO" id="GO:0016491">
    <property type="term" value="F:oxidoreductase activity"/>
    <property type="evidence" value="ECO:0007669"/>
    <property type="project" value="UniProtKB-KW"/>
</dbReference>
<dbReference type="Proteomes" id="UP000054770">
    <property type="component" value="Unassembled WGS sequence"/>
</dbReference>
<dbReference type="PRINTS" id="PR00409">
    <property type="entry name" value="PHDIOXRDTASE"/>
</dbReference>
<dbReference type="Pfam" id="PF00111">
    <property type="entry name" value="Fer2"/>
    <property type="match status" value="1"/>
</dbReference>
<dbReference type="PANTHER" id="PTHR47354">
    <property type="entry name" value="NADH OXIDOREDUCTASE HCR"/>
    <property type="match status" value="1"/>
</dbReference>
<name>A0A158KEE9_9BURK</name>
<dbReference type="InterPro" id="IPR001433">
    <property type="entry name" value="OxRdtase_FAD/NAD-bd"/>
</dbReference>
<gene>
    <name evidence="9" type="ORF">AWB68_05526</name>
</gene>
<dbReference type="InterPro" id="IPR001041">
    <property type="entry name" value="2Fe-2S_ferredoxin-type"/>
</dbReference>
<dbReference type="InterPro" id="IPR017938">
    <property type="entry name" value="Riboflavin_synthase-like_b-brl"/>
</dbReference>
<proteinExistence type="predicted"/>
<dbReference type="SUPFAM" id="SSF54292">
    <property type="entry name" value="2Fe-2S ferredoxin-like"/>
    <property type="match status" value="1"/>
</dbReference>
<dbReference type="InterPro" id="IPR017927">
    <property type="entry name" value="FAD-bd_FR_type"/>
</dbReference>
<dbReference type="InterPro" id="IPR036010">
    <property type="entry name" value="2Fe-2S_ferredoxin-like_sf"/>
</dbReference>
<evidence type="ECO:0000259" key="7">
    <source>
        <dbReference type="PROSITE" id="PS51085"/>
    </source>
</evidence>
<protein>
    <submittedName>
        <fullName evidence="9">Ferredoxin</fullName>
    </submittedName>
</protein>
<dbReference type="Gene3D" id="2.40.30.10">
    <property type="entry name" value="Translation factors"/>
    <property type="match status" value="1"/>
</dbReference>
<dbReference type="GO" id="GO:0051537">
    <property type="term" value="F:2 iron, 2 sulfur cluster binding"/>
    <property type="evidence" value="ECO:0007669"/>
    <property type="project" value="UniProtKB-KW"/>
</dbReference>
<dbReference type="Pfam" id="PF00175">
    <property type="entry name" value="NAD_binding_1"/>
    <property type="match status" value="1"/>
</dbReference>
<evidence type="ECO:0000256" key="4">
    <source>
        <dbReference type="ARBA" id="ARBA00023002"/>
    </source>
</evidence>
<keyword evidence="4" id="KW-0560">Oxidoreductase</keyword>
<keyword evidence="3" id="KW-0479">Metal-binding</keyword>
<dbReference type="Gene3D" id="3.40.50.80">
    <property type="entry name" value="Nucleotide-binding domain of ferredoxin-NADP reductase (FNR) module"/>
    <property type="match status" value="1"/>
</dbReference>
<feature type="domain" description="FAD-binding FR-type" evidence="8">
    <location>
        <begin position="2"/>
        <end position="104"/>
    </location>
</feature>
<evidence type="ECO:0000256" key="5">
    <source>
        <dbReference type="ARBA" id="ARBA00023004"/>
    </source>
</evidence>
<keyword evidence="10" id="KW-1185">Reference proteome</keyword>
<dbReference type="CDD" id="cd00207">
    <property type="entry name" value="fer2"/>
    <property type="match status" value="1"/>
</dbReference>
<evidence type="ECO:0000313" key="9">
    <source>
        <dbReference type="EMBL" id="SAL78930.1"/>
    </source>
</evidence>
<dbReference type="PANTHER" id="PTHR47354:SF1">
    <property type="entry name" value="CARNITINE MONOOXYGENASE REDUCTASE SUBUNIT"/>
    <property type="match status" value="1"/>
</dbReference>
<accession>A0A158KEE9</accession>
<organism evidence="9 10">
    <name type="scientific">Caballeronia choica</name>
    <dbReference type="NCBI Taxonomy" id="326476"/>
    <lineage>
        <taxon>Bacteria</taxon>
        <taxon>Pseudomonadati</taxon>
        <taxon>Pseudomonadota</taxon>
        <taxon>Betaproteobacteria</taxon>
        <taxon>Burkholderiales</taxon>
        <taxon>Burkholderiaceae</taxon>
        <taxon>Caballeronia</taxon>
    </lineage>
</organism>
<evidence type="ECO:0000256" key="1">
    <source>
        <dbReference type="ARBA" id="ARBA00022630"/>
    </source>
</evidence>
<dbReference type="SUPFAM" id="SSF52343">
    <property type="entry name" value="Ferredoxin reductase-like, C-terminal NADP-linked domain"/>
    <property type="match status" value="1"/>
</dbReference>
<dbReference type="SUPFAM" id="SSF63380">
    <property type="entry name" value="Riboflavin synthase domain-like"/>
    <property type="match status" value="1"/>
</dbReference>
<keyword evidence="6" id="KW-0411">Iron-sulfur</keyword>
<keyword evidence="1" id="KW-0285">Flavoprotein</keyword>
<sequence length="319" mass="34283">MQNTMELRVRRVIDEADGIRSFELARPDGGPLPSFEAGAHIDVHLPTGAVRQYSLLNDDAERDRYVIAVLRVADGRGGSAFMHDAVEAGSRIAVGVPRNAFALAHVDAPAVLVAGGIGVTPLLAMARRLSREGRAFAMHFATRSLARTPFRDELKHAAFGQQLSLYLDDGPPHQRFGVARLTQGIPAGAHVYLCGPAGFMKAVSASVGDRHDVTLHTEYFAAPAAPEPTAASFNMVLARSKVETAVPADRSIVEVLREHGVEPPLNCEQGICGTCRTTVLGGDIEHRDYCLSPRERACGDRMMICVSRGKPGTTLTLDL</sequence>
<evidence type="ECO:0000256" key="3">
    <source>
        <dbReference type="ARBA" id="ARBA00022723"/>
    </source>
</evidence>
<dbReference type="InterPro" id="IPR006058">
    <property type="entry name" value="2Fe2S_fd_BS"/>
</dbReference>
<dbReference type="GO" id="GO:0046872">
    <property type="term" value="F:metal ion binding"/>
    <property type="evidence" value="ECO:0007669"/>
    <property type="project" value="UniProtKB-KW"/>
</dbReference>
<dbReference type="InterPro" id="IPR050415">
    <property type="entry name" value="MRET"/>
</dbReference>
<keyword evidence="2" id="KW-0001">2Fe-2S</keyword>
<dbReference type="AlphaFoldDB" id="A0A158KEE9"/>
<dbReference type="OrthoDB" id="544091at2"/>
<dbReference type="InterPro" id="IPR039261">
    <property type="entry name" value="FNR_nucleotide-bd"/>
</dbReference>
<dbReference type="EMBL" id="FCON02000081">
    <property type="protein sequence ID" value="SAL78930.1"/>
    <property type="molecule type" value="Genomic_DNA"/>
</dbReference>
<reference evidence="9" key="1">
    <citation type="submission" date="2016-01" db="EMBL/GenBank/DDBJ databases">
        <authorList>
            <person name="Peeters C."/>
        </authorList>
    </citation>
    <scope>NUCLEOTIDE SEQUENCE [LARGE SCALE GENOMIC DNA]</scope>
    <source>
        <strain evidence="9">LMG 22940</strain>
    </source>
</reference>